<dbReference type="RefSeq" id="WP_013135170.1">
    <property type="nucleotide sequence ID" value="NC_014166.1"/>
</dbReference>
<keyword evidence="11 12" id="KW-0472">Membrane</keyword>
<accession>D5V590</accession>
<evidence type="ECO:0000259" key="13">
    <source>
        <dbReference type="Pfam" id="PF01292"/>
    </source>
</evidence>
<evidence type="ECO:0000256" key="7">
    <source>
        <dbReference type="ARBA" id="ARBA00022723"/>
    </source>
</evidence>
<feature type="transmembrane region" description="Helical" evidence="12">
    <location>
        <begin position="16"/>
        <end position="34"/>
    </location>
</feature>
<dbReference type="GO" id="GO:0009055">
    <property type="term" value="F:electron transfer activity"/>
    <property type="evidence" value="ECO:0007669"/>
    <property type="project" value="InterPro"/>
</dbReference>
<dbReference type="GO" id="GO:0022904">
    <property type="term" value="P:respiratory electron transport chain"/>
    <property type="evidence" value="ECO:0007669"/>
    <property type="project" value="InterPro"/>
</dbReference>
<dbReference type="PANTHER" id="PTHR30485:SF0">
    <property type="entry name" value="NI_FE-HYDROGENASE 1 B-TYPE CYTOCHROME SUBUNIT-RELATED"/>
    <property type="match status" value="1"/>
</dbReference>
<comment type="subcellular location">
    <subcellularLocation>
        <location evidence="1">Cell membrane</location>
        <topology evidence="1">Multi-pass membrane protein</topology>
    </subcellularLocation>
</comment>
<dbReference type="GO" id="GO:0005886">
    <property type="term" value="C:plasma membrane"/>
    <property type="evidence" value="ECO:0007669"/>
    <property type="project" value="UniProtKB-SubCell"/>
</dbReference>
<feature type="transmembrane region" description="Helical" evidence="12">
    <location>
        <begin position="123"/>
        <end position="145"/>
    </location>
</feature>
<evidence type="ECO:0000256" key="6">
    <source>
        <dbReference type="ARBA" id="ARBA00022692"/>
    </source>
</evidence>
<sequence length="229" mass="27060">MIERKYEFSGVLRLNHWIRVVTLLILVVTGFYLAKPFLTPFVTNEPVNFMNALWRFWHLIFGFVLIGTTIFKIYLFIFDRQSRNERVSFFDFISPKIWIQQIKYYMLIGTHPEGRGIYNPLQFIAYFMVFVTLFLVSLTGLILYMHVYHDGLAGLLFPLLRPIEVLMGGLANVRELHHLTMWIFLIFIPIHIYMAVFNSVYGKSGSMDTIFSGYSWHKKHEKKEGKTKK</sequence>
<dbReference type="eggNOG" id="COG1969">
    <property type="taxonomic scope" value="Bacteria"/>
</dbReference>
<dbReference type="Gene3D" id="1.20.950.20">
    <property type="entry name" value="Transmembrane di-heme cytochromes, Chain C"/>
    <property type="match status" value="1"/>
</dbReference>
<gene>
    <name evidence="14" type="ordered locus">Arnit_1367</name>
</gene>
<evidence type="ECO:0000256" key="4">
    <source>
        <dbReference type="ARBA" id="ARBA00022475"/>
    </source>
</evidence>
<keyword evidence="10" id="KW-0408">Iron</keyword>
<keyword evidence="7" id="KW-0479">Metal-binding</keyword>
<dbReference type="NCBIfam" id="TIGR02125">
    <property type="entry name" value="CytB-hydogenase"/>
    <property type="match status" value="1"/>
</dbReference>
<dbReference type="InterPro" id="IPR011577">
    <property type="entry name" value="Cyt_b561_bac/Ni-Hgenase"/>
</dbReference>
<name>D5V590_ARCNC</name>
<evidence type="ECO:0000313" key="15">
    <source>
        <dbReference type="Proteomes" id="UP000000939"/>
    </source>
</evidence>
<evidence type="ECO:0000313" key="14">
    <source>
        <dbReference type="EMBL" id="ADG93025.1"/>
    </source>
</evidence>
<organism evidence="14 15">
    <name type="scientific">Arcobacter nitrofigilis (strain ATCC 33309 / DSM 7299 / CCUG 15893 / LMG 7604 / NCTC 12251 / CI)</name>
    <name type="common">Campylobacter nitrofigilis</name>
    <dbReference type="NCBI Taxonomy" id="572480"/>
    <lineage>
        <taxon>Bacteria</taxon>
        <taxon>Pseudomonadati</taxon>
        <taxon>Campylobacterota</taxon>
        <taxon>Epsilonproteobacteria</taxon>
        <taxon>Campylobacterales</taxon>
        <taxon>Arcobacteraceae</taxon>
        <taxon>Arcobacter</taxon>
    </lineage>
</organism>
<evidence type="ECO:0000256" key="2">
    <source>
        <dbReference type="ARBA" id="ARBA00008622"/>
    </source>
</evidence>
<dbReference type="InterPro" id="IPR051542">
    <property type="entry name" value="Hydrogenase_cytochrome"/>
</dbReference>
<keyword evidence="9 12" id="KW-1133">Transmembrane helix</keyword>
<keyword evidence="8" id="KW-0249">Electron transport</keyword>
<evidence type="ECO:0000256" key="5">
    <source>
        <dbReference type="ARBA" id="ARBA00022617"/>
    </source>
</evidence>
<evidence type="ECO:0000256" key="12">
    <source>
        <dbReference type="SAM" id="Phobius"/>
    </source>
</evidence>
<dbReference type="PANTHER" id="PTHR30485">
    <property type="entry name" value="NI/FE-HYDROGENASE 1 B-TYPE CYTOCHROME SUBUNIT"/>
    <property type="match status" value="1"/>
</dbReference>
<keyword evidence="3" id="KW-0813">Transport</keyword>
<evidence type="ECO:0000256" key="1">
    <source>
        <dbReference type="ARBA" id="ARBA00004651"/>
    </source>
</evidence>
<keyword evidence="6 12" id="KW-0812">Transmembrane</keyword>
<feature type="transmembrane region" description="Helical" evidence="12">
    <location>
        <begin position="182"/>
        <end position="201"/>
    </location>
</feature>
<evidence type="ECO:0000256" key="9">
    <source>
        <dbReference type="ARBA" id="ARBA00022989"/>
    </source>
</evidence>
<dbReference type="EMBL" id="CP001999">
    <property type="protein sequence ID" value="ADG93025.1"/>
    <property type="molecule type" value="Genomic_DNA"/>
</dbReference>
<evidence type="ECO:0000256" key="3">
    <source>
        <dbReference type="ARBA" id="ARBA00022448"/>
    </source>
</evidence>
<dbReference type="Proteomes" id="UP000000939">
    <property type="component" value="Chromosome"/>
</dbReference>
<dbReference type="GO" id="GO:0005506">
    <property type="term" value="F:iron ion binding"/>
    <property type="evidence" value="ECO:0007669"/>
    <property type="project" value="InterPro"/>
</dbReference>
<dbReference type="AlphaFoldDB" id="D5V590"/>
<comment type="similarity">
    <text evidence="2">Belongs to the HupC/HyaC/HydC family.</text>
</comment>
<dbReference type="GO" id="GO:0020037">
    <property type="term" value="F:heme binding"/>
    <property type="evidence" value="ECO:0007669"/>
    <property type="project" value="TreeGrafter"/>
</dbReference>
<dbReference type="HOGENOM" id="CLU_075520_0_2_7"/>
<evidence type="ECO:0000256" key="8">
    <source>
        <dbReference type="ARBA" id="ARBA00022982"/>
    </source>
</evidence>
<dbReference type="PROSITE" id="PS00882">
    <property type="entry name" value="NI_HGENASE_CYTB_1"/>
    <property type="match status" value="1"/>
</dbReference>
<reference evidence="14 15" key="1">
    <citation type="journal article" date="2010" name="Stand. Genomic Sci.">
        <title>Complete genome sequence of Arcobacter nitrofigilis type strain (CI).</title>
        <authorList>
            <person name="Pati A."/>
            <person name="Gronow S."/>
            <person name="Lapidus A."/>
            <person name="Copeland A."/>
            <person name="Glavina Del Rio T."/>
            <person name="Nolan M."/>
            <person name="Lucas S."/>
            <person name="Tice H."/>
            <person name="Cheng J.F."/>
            <person name="Han C."/>
            <person name="Chertkov O."/>
            <person name="Bruce D."/>
            <person name="Tapia R."/>
            <person name="Goodwin L."/>
            <person name="Pitluck S."/>
            <person name="Liolios K."/>
            <person name="Ivanova N."/>
            <person name="Mavromatis K."/>
            <person name="Chen A."/>
            <person name="Palaniappan K."/>
            <person name="Land M."/>
            <person name="Hauser L."/>
            <person name="Chang Y.J."/>
            <person name="Jeffries C.D."/>
            <person name="Detter J.C."/>
            <person name="Rohde M."/>
            <person name="Goker M."/>
            <person name="Bristow J."/>
            <person name="Eisen J.A."/>
            <person name="Markowitz V."/>
            <person name="Hugenholtz P."/>
            <person name="Klenk H.P."/>
            <person name="Kyrpides N.C."/>
        </authorList>
    </citation>
    <scope>NUCLEOTIDE SEQUENCE [LARGE SCALE GENOMIC DNA]</scope>
    <source>
        <strain evidence="15">ATCC 33309 / DSM 7299 / CCUG 15893 / LMG 7604 / NCTC 12251 / CI</strain>
    </source>
</reference>
<dbReference type="STRING" id="572480.Arnit_1367"/>
<protein>
    <submittedName>
        <fullName evidence="14">Ni/Fe-hydrogenase, b-type cytochrome subunit</fullName>
    </submittedName>
</protein>
<dbReference type="OrthoDB" id="197262at2"/>
<feature type="domain" description="Cytochrome b561 bacterial/Ni-hydrogenase" evidence="13">
    <location>
        <begin position="8"/>
        <end position="213"/>
    </location>
</feature>
<dbReference type="SUPFAM" id="SSF81342">
    <property type="entry name" value="Transmembrane di-heme cytochromes"/>
    <property type="match status" value="1"/>
</dbReference>
<feature type="transmembrane region" description="Helical" evidence="12">
    <location>
        <begin position="54"/>
        <end position="77"/>
    </location>
</feature>
<proteinExistence type="inferred from homology"/>
<keyword evidence="15" id="KW-1185">Reference proteome</keyword>
<evidence type="ECO:0000256" key="11">
    <source>
        <dbReference type="ARBA" id="ARBA00023136"/>
    </source>
</evidence>
<dbReference type="InterPro" id="IPR000516">
    <property type="entry name" value="Ni-dep_Hydgase_cyt-B"/>
</dbReference>
<evidence type="ECO:0000256" key="10">
    <source>
        <dbReference type="ARBA" id="ARBA00023004"/>
    </source>
</evidence>
<keyword evidence="4" id="KW-1003">Cell membrane</keyword>
<dbReference type="Pfam" id="PF01292">
    <property type="entry name" value="Ni_hydr_CYTB"/>
    <property type="match status" value="1"/>
</dbReference>
<dbReference type="KEGG" id="ant:Arnit_1367"/>
<keyword evidence="5" id="KW-0349">Heme</keyword>
<dbReference type="InterPro" id="IPR016174">
    <property type="entry name" value="Di-haem_cyt_TM"/>
</dbReference>
<dbReference type="PRINTS" id="PR00161">
    <property type="entry name" value="NIHGNASECYTB"/>
</dbReference>